<protein>
    <submittedName>
        <fullName evidence="1">Uncharacterized protein</fullName>
    </submittedName>
</protein>
<accession>A0A0C5W5F8</accession>
<evidence type="ECO:0000313" key="2">
    <source>
        <dbReference type="Proteomes" id="UP000032266"/>
    </source>
</evidence>
<sequence>MKAQNPLEKASTQQAQKMVKQGDELLQHSLSLFAIEPFQPVKMAFPNVIGQPEKAVSAINAQKIYEQQQKLFNSSEPLINDDPDPQQPVQVDANILSMYK</sequence>
<dbReference type="AlphaFoldDB" id="A0A0C5W5F8"/>
<dbReference type="Proteomes" id="UP000032266">
    <property type="component" value="Chromosome"/>
</dbReference>
<proteinExistence type="predicted"/>
<dbReference type="KEGG" id="gsn:YC6258_05801"/>
<organism evidence="1 2">
    <name type="scientific">Gynuella sunshinyii YC6258</name>
    <dbReference type="NCBI Taxonomy" id="1445510"/>
    <lineage>
        <taxon>Bacteria</taxon>
        <taxon>Pseudomonadati</taxon>
        <taxon>Pseudomonadota</taxon>
        <taxon>Gammaproteobacteria</taxon>
        <taxon>Oceanospirillales</taxon>
        <taxon>Saccharospirillaceae</taxon>
        <taxon>Gynuella</taxon>
    </lineage>
</organism>
<name>A0A0C5W5F8_9GAMM</name>
<dbReference type="EMBL" id="CP007142">
    <property type="protein sequence ID" value="AJQ97829.1"/>
    <property type="molecule type" value="Genomic_DNA"/>
</dbReference>
<gene>
    <name evidence="1" type="ORF">YC6258_05801</name>
</gene>
<reference evidence="1 2" key="1">
    <citation type="submission" date="2014-01" db="EMBL/GenBank/DDBJ databases">
        <title>Full genme sequencing of cellulolytic bacterium Gynuella sunshinyii YC6258T gen. nov., sp. nov.</title>
        <authorList>
            <person name="Khan H."/>
            <person name="Chung E.J."/>
            <person name="Chung Y.R."/>
        </authorList>
    </citation>
    <scope>NUCLEOTIDE SEQUENCE [LARGE SCALE GENOMIC DNA]</scope>
    <source>
        <strain evidence="1 2">YC6258</strain>
    </source>
</reference>
<dbReference type="RefSeq" id="WP_044619465.1">
    <property type="nucleotide sequence ID" value="NZ_CP007142.1"/>
</dbReference>
<keyword evidence="2" id="KW-1185">Reference proteome</keyword>
<dbReference type="STRING" id="1445510.YC6258_05801"/>
<evidence type="ECO:0000313" key="1">
    <source>
        <dbReference type="EMBL" id="AJQ97829.1"/>
    </source>
</evidence>
<dbReference type="HOGENOM" id="CLU_2301876_0_0_6"/>